<dbReference type="InterPro" id="IPR000260">
    <property type="entry name" value="NADH4_N"/>
</dbReference>
<evidence type="ECO:0000256" key="7">
    <source>
        <dbReference type="ARBA" id="ARBA00022660"/>
    </source>
</evidence>
<evidence type="ECO:0000256" key="3">
    <source>
        <dbReference type="ARBA" id="ARBA00009025"/>
    </source>
</evidence>
<dbReference type="PANTHER" id="PTHR43507:SF20">
    <property type="entry name" value="NADH-UBIQUINONE OXIDOREDUCTASE CHAIN 4"/>
    <property type="match status" value="1"/>
</dbReference>
<reference evidence="20" key="1">
    <citation type="journal article" date="2015" name="Methods Ecol Evol">
        <title>Validating the power of mitochondrial metagenomics for community ecology and phylogenetics of complex assemblages.</title>
        <authorList>
            <person name="Gomez-Rodriguez C."/>
            <person name="Crampton-Platt A."/>
            <person name="Timmermans M.J.T.N."/>
            <person name="Baselga A."/>
            <person name="Vogler A.P."/>
        </authorList>
    </citation>
    <scope>NUCLEOTIDE SEQUENCE</scope>
</reference>
<name>A0A1P8NMY5_9CUCU</name>
<evidence type="ECO:0000256" key="16">
    <source>
        <dbReference type="ARBA" id="ARBA00049551"/>
    </source>
</evidence>
<evidence type="ECO:0000256" key="13">
    <source>
        <dbReference type="ARBA" id="ARBA00023075"/>
    </source>
</evidence>
<gene>
    <name evidence="20" type="primary">nad4</name>
</gene>
<dbReference type="PRINTS" id="PR01437">
    <property type="entry name" value="NUOXDRDTASE4"/>
</dbReference>
<sequence length="442" mass="50980">MMKFLMAVIFLIPMTFINYWLVAFFLLMLSFMFMLLFINSSWFFGHIMYGMGCDFLSFVMVILSLWICMLMILASVKLLKFNFYPKMFSFIILILLLSLMMTFFSMNMFLFYLFFEISLIPLLFLIVGWGYQPERLEAGLYLLFYTLVFSLPMMIVIFYCYNSIGSLDYYSFSIQLNNYFFICMNMVFLVKIPIFFLHLWLPKAHVEAPVSGSMVLAGVMLKLGGFGLMRFLKFFLFNSFSLMMSLLMVSLFGGVLVSLICLRQSDMKSLIAYSSVAHMSLVLSGLMTLSMWGFYGALILMLGHGLCSSGLFCLVNMSYERFNSRSFYLNKGLINLVPSLSLWWFLFLACNMAAPPSLNLLGEICLINSIVSFNTLNMIFLMLLSFFSAAYSLYLYAFSQHGFIGSGGYSFSSGYLREYLLLLLHWIPLNFLVLKADFLFNL</sequence>
<comment type="function">
    <text evidence="1">Core subunit of the mitochondrial membrane respiratory chain NADH dehydrogenase (Complex I) that is believed to belong to the minimal assembly required for catalysis. Complex I functions in the transfer of electrons from NADH to the respiratory chain. The immediate electron acceptor for the enzyme is believed to be ubiquinone.</text>
</comment>
<keyword evidence="14 17" id="KW-0496">Mitochondrion</keyword>
<dbReference type="EC" id="7.1.1.2" evidence="4 17"/>
<keyword evidence="15 17" id="KW-0472">Membrane</keyword>
<keyword evidence="7 17" id="KW-0679">Respiratory chain</keyword>
<feature type="transmembrane region" description="Helical" evidence="17">
    <location>
        <begin position="269"/>
        <end position="288"/>
    </location>
</feature>
<evidence type="ECO:0000256" key="5">
    <source>
        <dbReference type="ARBA" id="ARBA00021006"/>
    </source>
</evidence>
<keyword evidence="13 17" id="KW-0830">Ubiquinone</keyword>
<keyword evidence="9" id="KW-1278">Translocase</keyword>
<feature type="transmembrane region" description="Helical" evidence="17">
    <location>
        <begin position="138"/>
        <end position="159"/>
    </location>
</feature>
<dbReference type="AlphaFoldDB" id="A0A1P8NMY5"/>
<feature type="transmembrane region" description="Helical" evidence="17">
    <location>
        <begin position="378"/>
        <end position="398"/>
    </location>
</feature>
<organism evidence="20">
    <name type="scientific">Cryptocephalus tibialis</name>
    <dbReference type="NCBI Taxonomy" id="1091387"/>
    <lineage>
        <taxon>Eukaryota</taxon>
        <taxon>Metazoa</taxon>
        <taxon>Ecdysozoa</taxon>
        <taxon>Arthropoda</taxon>
        <taxon>Hexapoda</taxon>
        <taxon>Insecta</taxon>
        <taxon>Pterygota</taxon>
        <taxon>Neoptera</taxon>
        <taxon>Endopterygota</taxon>
        <taxon>Coleoptera</taxon>
        <taxon>Polyphaga</taxon>
        <taxon>Cucujiformia</taxon>
        <taxon>Chrysomeloidea</taxon>
        <taxon>Chrysomelidae</taxon>
        <taxon>Cryptocephalinae</taxon>
        <taxon>Cryptocephalus</taxon>
    </lineage>
</organism>
<feature type="transmembrane region" description="Helical" evidence="17">
    <location>
        <begin position="110"/>
        <end position="131"/>
    </location>
</feature>
<feature type="transmembrane region" description="Helical" evidence="17">
    <location>
        <begin position="7"/>
        <end position="35"/>
    </location>
</feature>
<evidence type="ECO:0000256" key="2">
    <source>
        <dbReference type="ARBA" id="ARBA00004225"/>
    </source>
</evidence>
<dbReference type="GO" id="GO:0042773">
    <property type="term" value="P:ATP synthesis coupled electron transport"/>
    <property type="evidence" value="ECO:0007669"/>
    <property type="project" value="InterPro"/>
</dbReference>
<evidence type="ECO:0000259" key="19">
    <source>
        <dbReference type="Pfam" id="PF01059"/>
    </source>
</evidence>
<feature type="domain" description="NADH:quinone oxidoreductase/Mrp antiporter transmembrane" evidence="18">
    <location>
        <begin position="105"/>
        <end position="387"/>
    </location>
</feature>
<dbReference type="PANTHER" id="PTHR43507">
    <property type="entry name" value="NADH-UBIQUINONE OXIDOREDUCTASE CHAIN 4"/>
    <property type="match status" value="1"/>
</dbReference>
<dbReference type="Pfam" id="PF00361">
    <property type="entry name" value="Proton_antipo_M"/>
    <property type="match status" value="1"/>
</dbReference>
<evidence type="ECO:0000256" key="1">
    <source>
        <dbReference type="ARBA" id="ARBA00003257"/>
    </source>
</evidence>
<keyword evidence="10 17" id="KW-0249">Electron transport</keyword>
<evidence type="ECO:0000256" key="17">
    <source>
        <dbReference type="RuleBase" id="RU003297"/>
    </source>
</evidence>
<feature type="transmembrane region" description="Helical" evidence="17">
    <location>
        <begin position="179"/>
        <end position="201"/>
    </location>
</feature>
<evidence type="ECO:0000256" key="4">
    <source>
        <dbReference type="ARBA" id="ARBA00012944"/>
    </source>
</evidence>
<feature type="transmembrane region" description="Helical" evidence="17">
    <location>
        <begin position="336"/>
        <end position="358"/>
    </location>
</feature>
<keyword evidence="12 17" id="KW-0520">NAD</keyword>
<evidence type="ECO:0000256" key="14">
    <source>
        <dbReference type="ARBA" id="ARBA00023128"/>
    </source>
</evidence>
<protein>
    <recommendedName>
        <fullName evidence="5 17">NADH-ubiquinone oxidoreductase chain 4</fullName>
        <ecNumber evidence="4 17">7.1.1.2</ecNumber>
    </recommendedName>
</protein>
<accession>A0A1P8NMY5</accession>
<dbReference type="Pfam" id="PF01059">
    <property type="entry name" value="Oxidored_q5_N"/>
    <property type="match status" value="1"/>
</dbReference>
<dbReference type="InterPro" id="IPR003918">
    <property type="entry name" value="NADH_UbQ_OxRdtase"/>
</dbReference>
<reference evidence="20" key="2">
    <citation type="submission" date="2016-10" db="EMBL/GenBank/DDBJ databases">
        <authorList>
            <person name="Gomez-Rodriguez C."/>
            <person name="Crampton-Platt A."/>
            <person name="Timmermans M.J.T.N."/>
            <person name="Baselga A."/>
            <person name="Vogler A.P."/>
        </authorList>
    </citation>
    <scope>NUCLEOTIDE SEQUENCE</scope>
</reference>
<geneLocation type="mitochondrion" evidence="20"/>
<comment type="subcellular location">
    <subcellularLocation>
        <location evidence="2 17">Mitochondrion membrane</location>
        <topology evidence="2 17">Multi-pass membrane protein</topology>
    </subcellularLocation>
</comment>
<dbReference type="GO" id="GO:0015990">
    <property type="term" value="P:electron transport coupled proton transport"/>
    <property type="evidence" value="ECO:0007669"/>
    <property type="project" value="TreeGrafter"/>
</dbReference>
<feature type="transmembrane region" description="Helical" evidence="17">
    <location>
        <begin position="213"/>
        <end position="236"/>
    </location>
</feature>
<dbReference type="GO" id="GO:0048039">
    <property type="term" value="F:ubiquinone binding"/>
    <property type="evidence" value="ECO:0007669"/>
    <property type="project" value="TreeGrafter"/>
</dbReference>
<feature type="transmembrane region" description="Helical" evidence="17">
    <location>
        <begin position="242"/>
        <end position="262"/>
    </location>
</feature>
<keyword evidence="8 17" id="KW-0812">Transmembrane</keyword>
<keyword evidence="6 17" id="KW-0813">Transport</keyword>
<keyword evidence="11 17" id="KW-1133">Transmembrane helix</keyword>
<feature type="transmembrane region" description="Helical" evidence="17">
    <location>
        <begin position="87"/>
        <end position="104"/>
    </location>
</feature>
<evidence type="ECO:0000256" key="6">
    <source>
        <dbReference type="ARBA" id="ARBA00022448"/>
    </source>
</evidence>
<dbReference type="GO" id="GO:0031966">
    <property type="term" value="C:mitochondrial membrane"/>
    <property type="evidence" value="ECO:0007669"/>
    <property type="project" value="UniProtKB-SubCell"/>
</dbReference>
<feature type="transmembrane region" description="Helical" evidence="17">
    <location>
        <begin position="294"/>
        <end position="315"/>
    </location>
</feature>
<dbReference type="GO" id="GO:0008137">
    <property type="term" value="F:NADH dehydrogenase (ubiquinone) activity"/>
    <property type="evidence" value="ECO:0007669"/>
    <property type="project" value="UniProtKB-UniRule"/>
</dbReference>
<evidence type="ECO:0000256" key="12">
    <source>
        <dbReference type="ARBA" id="ARBA00023027"/>
    </source>
</evidence>
<feature type="transmembrane region" description="Helical" evidence="17">
    <location>
        <begin position="419"/>
        <end position="440"/>
    </location>
</feature>
<dbReference type="InterPro" id="IPR001750">
    <property type="entry name" value="ND/Mrp_TM"/>
</dbReference>
<comment type="function">
    <text evidence="17">Core subunit of the mitochondrial membrane respiratory chain NADH dehydrogenase (Complex I) which catalyzes electron transfer from NADH through the respiratory chain, using ubiquinone as an electron acceptor. Essential for the catalytic activity and assembly of complex I.</text>
</comment>
<evidence type="ECO:0000313" key="20">
    <source>
        <dbReference type="EMBL" id="APX40234.1"/>
    </source>
</evidence>
<dbReference type="EMBL" id="KX943453">
    <property type="protein sequence ID" value="APX40234.1"/>
    <property type="molecule type" value="Genomic_DNA"/>
</dbReference>
<comment type="similarity">
    <text evidence="3 17">Belongs to the complex I subunit 4 family.</text>
</comment>
<feature type="transmembrane region" description="Helical" evidence="17">
    <location>
        <begin position="55"/>
        <end position="75"/>
    </location>
</feature>
<evidence type="ECO:0000256" key="8">
    <source>
        <dbReference type="ARBA" id="ARBA00022692"/>
    </source>
</evidence>
<comment type="catalytic activity">
    <reaction evidence="16 17">
        <text>a ubiquinone + NADH + 5 H(+)(in) = a ubiquinol + NAD(+) + 4 H(+)(out)</text>
        <dbReference type="Rhea" id="RHEA:29091"/>
        <dbReference type="Rhea" id="RHEA-COMP:9565"/>
        <dbReference type="Rhea" id="RHEA-COMP:9566"/>
        <dbReference type="ChEBI" id="CHEBI:15378"/>
        <dbReference type="ChEBI" id="CHEBI:16389"/>
        <dbReference type="ChEBI" id="CHEBI:17976"/>
        <dbReference type="ChEBI" id="CHEBI:57540"/>
        <dbReference type="ChEBI" id="CHEBI:57945"/>
        <dbReference type="EC" id="7.1.1.2"/>
    </reaction>
</comment>
<evidence type="ECO:0000256" key="10">
    <source>
        <dbReference type="ARBA" id="ARBA00022982"/>
    </source>
</evidence>
<feature type="domain" description="NADH:ubiquinone oxidoreductase chain 4 N-terminal" evidence="19">
    <location>
        <begin position="1"/>
        <end position="102"/>
    </location>
</feature>
<evidence type="ECO:0000259" key="18">
    <source>
        <dbReference type="Pfam" id="PF00361"/>
    </source>
</evidence>
<evidence type="ECO:0000256" key="9">
    <source>
        <dbReference type="ARBA" id="ARBA00022967"/>
    </source>
</evidence>
<proteinExistence type="inferred from homology"/>
<dbReference type="GO" id="GO:0003954">
    <property type="term" value="F:NADH dehydrogenase activity"/>
    <property type="evidence" value="ECO:0007669"/>
    <property type="project" value="TreeGrafter"/>
</dbReference>
<evidence type="ECO:0000256" key="11">
    <source>
        <dbReference type="ARBA" id="ARBA00022989"/>
    </source>
</evidence>
<evidence type="ECO:0000256" key="15">
    <source>
        <dbReference type="ARBA" id="ARBA00023136"/>
    </source>
</evidence>